<organism evidence="1 2">
    <name type="scientific">Virgibacillus profundi</name>
    <dbReference type="NCBI Taxonomy" id="2024555"/>
    <lineage>
        <taxon>Bacteria</taxon>
        <taxon>Bacillati</taxon>
        <taxon>Bacillota</taxon>
        <taxon>Bacilli</taxon>
        <taxon>Bacillales</taxon>
        <taxon>Bacillaceae</taxon>
        <taxon>Virgibacillus</taxon>
    </lineage>
</organism>
<dbReference type="AlphaFoldDB" id="A0A2A2IH04"/>
<protein>
    <submittedName>
        <fullName evidence="1">Uncharacterized protein</fullName>
    </submittedName>
</protein>
<dbReference type="Proteomes" id="UP000218887">
    <property type="component" value="Unassembled WGS sequence"/>
</dbReference>
<dbReference type="InterPro" id="IPR011335">
    <property type="entry name" value="Restrct_endonuc-II-like"/>
</dbReference>
<dbReference type="EMBL" id="NPOA01000004">
    <property type="protein sequence ID" value="PAV30373.1"/>
    <property type="molecule type" value="Genomic_DNA"/>
</dbReference>
<dbReference type="GO" id="GO:0003676">
    <property type="term" value="F:nucleic acid binding"/>
    <property type="evidence" value="ECO:0007669"/>
    <property type="project" value="InterPro"/>
</dbReference>
<keyword evidence="2" id="KW-1185">Reference proteome</keyword>
<comment type="caution">
    <text evidence="1">The sequence shown here is derived from an EMBL/GenBank/DDBJ whole genome shotgun (WGS) entry which is preliminary data.</text>
</comment>
<dbReference type="OrthoDB" id="2475790at2"/>
<sequence length="187" mass="22311">MSKINYGQNFEKDVQQSCKKEKTWFMRIKDVYIPFNLRNRIRTSRNDYDCLVFNNKTLFPLELKTTDKKSISMKEEIIKAHQVEKLAEANTYEDVIAGFLFNFRNEENSTFFVPIEEYQRYKNIAQNQLEHSYKAKVNRASIPIGICKEIGVEVLSVKKRVHYHYFIKQLTEDLIAREKEFEDKFNG</sequence>
<name>A0A2A2IH04_9BACI</name>
<gene>
    <name evidence="1" type="ORF">CIL05_07840</name>
</gene>
<dbReference type="RefSeq" id="WP_095654975.1">
    <property type="nucleotide sequence ID" value="NZ_NPOA01000004.1"/>
</dbReference>
<evidence type="ECO:0000313" key="1">
    <source>
        <dbReference type="EMBL" id="PAV30373.1"/>
    </source>
</evidence>
<accession>A0A2A2IH04</accession>
<evidence type="ECO:0000313" key="2">
    <source>
        <dbReference type="Proteomes" id="UP000218887"/>
    </source>
</evidence>
<proteinExistence type="predicted"/>
<dbReference type="SUPFAM" id="SSF52980">
    <property type="entry name" value="Restriction endonuclease-like"/>
    <property type="match status" value="1"/>
</dbReference>
<reference evidence="1 2" key="1">
    <citation type="submission" date="2017-08" db="EMBL/GenBank/DDBJ databases">
        <title>Virgibacillus indicus sp. nov. and Virgibacillus profoundi sp. nov, two moderately halophilic bacteria isolated from marine sediment by using the Microfluidic Streak Plate.</title>
        <authorList>
            <person name="Xu B."/>
            <person name="Hu B."/>
            <person name="Wang J."/>
            <person name="Zhu Y."/>
            <person name="Huang L."/>
            <person name="Du W."/>
            <person name="Huang Y."/>
        </authorList>
    </citation>
    <scope>NUCLEOTIDE SEQUENCE [LARGE SCALE GENOMIC DNA]</scope>
    <source>
        <strain evidence="1 2">IO3-P3-H5</strain>
    </source>
</reference>
<dbReference type="InterPro" id="IPR011856">
    <property type="entry name" value="tRNA_endonuc-like_dom_sf"/>
</dbReference>
<dbReference type="Gene3D" id="3.40.1350.10">
    <property type="match status" value="1"/>
</dbReference>